<dbReference type="InterPro" id="IPR000682">
    <property type="entry name" value="PCMT"/>
</dbReference>
<dbReference type="InterPro" id="IPR029063">
    <property type="entry name" value="SAM-dependent_MTases_sf"/>
</dbReference>
<protein>
    <recommendedName>
        <fullName evidence="3">protein-L-isoaspartate(D-aspartate) O-methyltransferase</fullName>
        <ecNumber evidence="3">2.1.1.77</ecNumber>
    </recommendedName>
</protein>
<comment type="catalytic activity">
    <reaction evidence="9">
        <text>[protein]-L-isoaspartate + S-adenosyl-L-methionine = [protein]-L-isoaspartate alpha-methyl ester + S-adenosyl-L-homocysteine</text>
        <dbReference type="Rhea" id="RHEA:12705"/>
        <dbReference type="Rhea" id="RHEA-COMP:12143"/>
        <dbReference type="Rhea" id="RHEA-COMP:12144"/>
        <dbReference type="ChEBI" id="CHEBI:57856"/>
        <dbReference type="ChEBI" id="CHEBI:59789"/>
        <dbReference type="ChEBI" id="CHEBI:90596"/>
        <dbReference type="ChEBI" id="CHEBI:90598"/>
        <dbReference type="EC" id="2.1.1.77"/>
    </reaction>
</comment>
<comment type="caution">
    <text evidence="11">The sequence shown here is derived from an EMBL/GenBank/DDBJ whole genome shotgun (WGS) entry which is preliminary data.</text>
</comment>
<reference evidence="11 12" key="1">
    <citation type="journal article" date="2019" name="Int. J. Syst. Evol. Microbiol.">
        <title>The Global Catalogue of Microorganisms (GCM) 10K type strain sequencing project: providing services to taxonomists for standard genome sequencing and annotation.</title>
        <authorList>
            <consortium name="The Broad Institute Genomics Platform"/>
            <consortium name="The Broad Institute Genome Sequencing Center for Infectious Disease"/>
            <person name="Wu L."/>
            <person name="Ma J."/>
        </authorList>
    </citation>
    <scope>NUCLEOTIDE SEQUENCE [LARGE SCALE GENOMIC DNA]</scope>
    <source>
        <strain evidence="11 12">CGMCC 1.15824</strain>
    </source>
</reference>
<dbReference type="Pfam" id="PF01135">
    <property type="entry name" value="PCMT"/>
    <property type="match status" value="1"/>
</dbReference>
<gene>
    <name evidence="11" type="ORF">ACFPFO_09915</name>
</gene>
<dbReference type="Proteomes" id="UP001595925">
    <property type="component" value="Unassembled WGS sequence"/>
</dbReference>
<feature type="region of interest" description="Disordered" evidence="10">
    <location>
        <begin position="172"/>
        <end position="250"/>
    </location>
</feature>
<dbReference type="Gene3D" id="3.40.50.150">
    <property type="entry name" value="Vaccinia Virus protein VP39"/>
    <property type="match status" value="1"/>
</dbReference>
<dbReference type="RefSeq" id="WP_114578132.1">
    <property type="nucleotide sequence ID" value="NZ_JAIVEF010000001.1"/>
</dbReference>
<comment type="similarity">
    <text evidence="2">Belongs to the methyltransferase superfamily. L-isoaspartyl/D-aspartyl protein methyltransferase family.</text>
</comment>
<dbReference type="AlphaFoldDB" id="A0ABD5QEN2"/>
<dbReference type="EC" id="2.1.1.77" evidence="3"/>
<evidence type="ECO:0000256" key="9">
    <source>
        <dbReference type="ARBA" id="ARBA00029295"/>
    </source>
</evidence>
<dbReference type="GO" id="GO:0005737">
    <property type="term" value="C:cytoplasm"/>
    <property type="evidence" value="ECO:0007669"/>
    <property type="project" value="UniProtKB-SubCell"/>
</dbReference>
<feature type="compositionally biased region" description="Acidic residues" evidence="10">
    <location>
        <begin position="190"/>
        <end position="199"/>
    </location>
</feature>
<evidence type="ECO:0000256" key="5">
    <source>
        <dbReference type="ARBA" id="ARBA00022603"/>
    </source>
</evidence>
<keyword evidence="7" id="KW-0949">S-adenosyl-L-methionine</keyword>
<evidence type="ECO:0000256" key="2">
    <source>
        <dbReference type="ARBA" id="ARBA00005369"/>
    </source>
</evidence>
<comment type="function">
    <text evidence="8">Catalyzes the methyl esterification of L-isoaspartyl residues in peptides and proteins that result from spontaneous decomposition of normal L-aspartyl and L-asparaginyl residues. It plays a role in the repair and/or degradation of damaged proteins.</text>
</comment>
<evidence type="ECO:0000256" key="6">
    <source>
        <dbReference type="ARBA" id="ARBA00022679"/>
    </source>
</evidence>
<comment type="subcellular location">
    <subcellularLocation>
        <location evidence="1">Cytoplasm</location>
    </subcellularLocation>
</comment>
<dbReference type="GO" id="GO:0032259">
    <property type="term" value="P:methylation"/>
    <property type="evidence" value="ECO:0007669"/>
    <property type="project" value="UniProtKB-KW"/>
</dbReference>
<dbReference type="PANTHER" id="PTHR11579:SF0">
    <property type="entry name" value="PROTEIN-L-ISOASPARTATE(D-ASPARTATE) O-METHYLTRANSFERASE"/>
    <property type="match status" value="1"/>
</dbReference>
<dbReference type="PANTHER" id="PTHR11579">
    <property type="entry name" value="PROTEIN-L-ISOASPARTATE O-METHYLTRANSFERASE"/>
    <property type="match status" value="1"/>
</dbReference>
<evidence type="ECO:0000313" key="12">
    <source>
        <dbReference type="Proteomes" id="UP001595925"/>
    </source>
</evidence>
<evidence type="ECO:0000256" key="1">
    <source>
        <dbReference type="ARBA" id="ARBA00004496"/>
    </source>
</evidence>
<keyword evidence="4" id="KW-0963">Cytoplasm</keyword>
<dbReference type="SUPFAM" id="SSF53335">
    <property type="entry name" value="S-adenosyl-L-methionine-dependent methyltransferases"/>
    <property type="match status" value="1"/>
</dbReference>
<evidence type="ECO:0000256" key="7">
    <source>
        <dbReference type="ARBA" id="ARBA00022691"/>
    </source>
</evidence>
<keyword evidence="6" id="KW-0808">Transferase</keyword>
<keyword evidence="12" id="KW-1185">Reference proteome</keyword>
<evidence type="ECO:0000313" key="11">
    <source>
        <dbReference type="EMBL" id="MFC4988064.1"/>
    </source>
</evidence>
<organism evidence="11 12">
    <name type="scientific">Saliphagus infecundisoli</name>
    <dbReference type="NCBI Taxonomy" id="1849069"/>
    <lineage>
        <taxon>Archaea</taxon>
        <taxon>Methanobacteriati</taxon>
        <taxon>Methanobacteriota</taxon>
        <taxon>Stenosarchaea group</taxon>
        <taxon>Halobacteria</taxon>
        <taxon>Halobacteriales</taxon>
        <taxon>Natrialbaceae</taxon>
        <taxon>Saliphagus</taxon>
    </lineage>
</organism>
<feature type="compositionally biased region" description="Basic and acidic residues" evidence="10">
    <location>
        <begin position="219"/>
        <end position="250"/>
    </location>
</feature>
<dbReference type="EMBL" id="JBHSJG010000036">
    <property type="protein sequence ID" value="MFC4988064.1"/>
    <property type="molecule type" value="Genomic_DNA"/>
</dbReference>
<evidence type="ECO:0000256" key="10">
    <source>
        <dbReference type="SAM" id="MobiDB-lite"/>
    </source>
</evidence>
<dbReference type="GO" id="GO:0004719">
    <property type="term" value="F:protein-L-isoaspartate (D-aspartate) O-methyltransferase activity"/>
    <property type="evidence" value="ECO:0007669"/>
    <property type="project" value="UniProtKB-EC"/>
</dbReference>
<evidence type="ECO:0000256" key="4">
    <source>
        <dbReference type="ARBA" id="ARBA00022490"/>
    </source>
</evidence>
<evidence type="ECO:0000256" key="3">
    <source>
        <dbReference type="ARBA" id="ARBA00011890"/>
    </source>
</evidence>
<sequence>MDPAVLREDMVDGLEHEAKAVLEGERVAVAMREVPREAFVPDERTAYADREHDRLGTRVLSPSDAARLLRELDPRPGDSVLVVGAGVGYTVALAAELAGARNVHAVEIARPVVYEARENLGRAGYGEVLVDCRDGARGLPEYAPFDRILVEAATVDPPGALVEQLADDGRLVYPKGPGRGSQRIERVDGPDFDPEGSEEGEARISLSPLLVSGEQSGAIERDRTAREDDEHARRRAESRTGWEHDWLEWE</sequence>
<proteinExistence type="inferred from homology"/>
<name>A0ABD5QEN2_9EURY</name>
<accession>A0ABD5QEN2</accession>
<keyword evidence="5" id="KW-0489">Methyltransferase</keyword>
<evidence type="ECO:0000256" key="8">
    <source>
        <dbReference type="ARBA" id="ARBA00025330"/>
    </source>
</evidence>